<keyword evidence="2" id="KW-0285">Flavoprotein</keyword>
<feature type="chain" id="PRO_5010986968" evidence="6">
    <location>
        <begin position="17"/>
        <end position="416"/>
    </location>
</feature>
<sequence length="416" mass="45066">MSVVIVGSGLVGAATALGLHQVGIKSALYDQVNPIEAVVDGRPIEFGETGGSVMIQAGGLRVLKTLGLLDECLKQGISSHYASWQKIDGSAPIIADSEAWNEHAGERDPKMKAPLQILRSRLHSILIQACHKAGIKTYVGKKLLEVKQDASSVTAIFADGSSATADLLIGADGIHSATRRKVFGENLTANYTGEIGYIGVVNMKEHNITLKPKEEAAFYVDRDKQYYASVFKVTDEIGVVRMSTFGENDEEDQSAQYRPYTDLPKHAGRLADLMHTWNVAPHVEKMMRCAFRISAANRVILIGDAAHGMVPNAGLGLLTGLEDVGILLALFRHFNKQEQWNKALDLYSKNRVACATKNANQARATRANSLSTSIVGGRLNHFVQRVVVAAANSGYVKTYTVFDCEAEVAKLIADSQ</sequence>
<comment type="similarity">
    <text evidence="1">Belongs to the paxM FAD-dependent monooxygenase family.</text>
</comment>
<evidence type="ECO:0000256" key="1">
    <source>
        <dbReference type="ARBA" id="ARBA00007992"/>
    </source>
</evidence>
<keyword evidence="9" id="KW-1185">Reference proteome</keyword>
<proteinExistence type="inferred from homology"/>
<dbReference type="PANTHER" id="PTHR13789:SF309">
    <property type="entry name" value="PUTATIVE (AFU_ORTHOLOGUE AFUA_6G14510)-RELATED"/>
    <property type="match status" value="1"/>
</dbReference>
<name>A0A1Y2BU08_9FUNG</name>
<dbReference type="STRING" id="329046.A0A1Y2BU08"/>
<keyword evidence="3" id="KW-0274">FAD</keyword>
<dbReference type="OrthoDB" id="2095862at2759"/>
<reference evidence="8 9" key="1">
    <citation type="submission" date="2016-07" db="EMBL/GenBank/DDBJ databases">
        <title>Pervasive Adenine N6-methylation of Active Genes in Fungi.</title>
        <authorList>
            <consortium name="DOE Joint Genome Institute"/>
            <person name="Mondo S.J."/>
            <person name="Dannebaum R.O."/>
            <person name="Kuo R.C."/>
            <person name="Labutti K."/>
            <person name="Haridas S."/>
            <person name="Kuo A."/>
            <person name="Salamov A."/>
            <person name="Ahrendt S.R."/>
            <person name="Lipzen A."/>
            <person name="Sullivan W."/>
            <person name="Andreopoulos W.B."/>
            <person name="Clum A."/>
            <person name="Lindquist E."/>
            <person name="Daum C."/>
            <person name="Ramamoorthy G.K."/>
            <person name="Gryganskyi A."/>
            <person name="Culley D."/>
            <person name="Magnuson J.K."/>
            <person name="James T.Y."/>
            <person name="O'Malley M.A."/>
            <person name="Stajich J.E."/>
            <person name="Spatafora J.W."/>
            <person name="Visel A."/>
            <person name="Grigoriev I.V."/>
        </authorList>
    </citation>
    <scope>NUCLEOTIDE SEQUENCE [LARGE SCALE GENOMIC DNA]</scope>
    <source>
        <strain evidence="8 9">JEL800</strain>
    </source>
</reference>
<feature type="signal peptide" evidence="6">
    <location>
        <begin position="1"/>
        <end position="16"/>
    </location>
</feature>
<dbReference type="InterPro" id="IPR002938">
    <property type="entry name" value="FAD-bd"/>
</dbReference>
<gene>
    <name evidence="8" type="ORF">BCR33DRAFT_720937</name>
</gene>
<dbReference type="PRINTS" id="PR00420">
    <property type="entry name" value="RNGMNOXGNASE"/>
</dbReference>
<evidence type="ECO:0000256" key="3">
    <source>
        <dbReference type="ARBA" id="ARBA00022827"/>
    </source>
</evidence>
<feature type="domain" description="FAD-binding" evidence="7">
    <location>
        <begin position="2"/>
        <end position="360"/>
    </location>
</feature>
<dbReference type="AlphaFoldDB" id="A0A1Y2BU08"/>
<dbReference type="Gene3D" id="3.50.50.60">
    <property type="entry name" value="FAD/NAD(P)-binding domain"/>
    <property type="match status" value="1"/>
</dbReference>
<keyword evidence="4" id="KW-0560">Oxidoreductase</keyword>
<organism evidence="8 9">
    <name type="scientific">Rhizoclosmatium globosum</name>
    <dbReference type="NCBI Taxonomy" id="329046"/>
    <lineage>
        <taxon>Eukaryota</taxon>
        <taxon>Fungi</taxon>
        <taxon>Fungi incertae sedis</taxon>
        <taxon>Chytridiomycota</taxon>
        <taxon>Chytridiomycota incertae sedis</taxon>
        <taxon>Chytridiomycetes</taxon>
        <taxon>Chytridiales</taxon>
        <taxon>Chytriomycetaceae</taxon>
        <taxon>Rhizoclosmatium</taxon>
    </lineage>
</organism>
<evidence type="ECO:0000256" key="4">
    <source>
        <dbReference type="ARBA" id="ARBA00023002"/>
    </source>
</evidence>
<evidence type="ECO:0000313" key="9">
    <source>
        <dbReference type="Proteomes" id="UP000193642"/>
    </source>
</evidence>
<dbReference type="SUPFAM" id="SSF51905">
    <property type="entry name" value="FAD/NAD(P)-binding domain"/>
    <property type="match status" value="1"/>
</dbReference>
<dbReference type="Proteomes" id="UP000193642">
    <property type="component" value="Unassembled WGS sequence"/>
</dbReference>
<accession>A0A1Y2BU08</accession>
<dbReference type="InterPro" id="IPR036188">
    <property type="entry name" value="FAD/NAD-bd_sf"/>
</dbReference>
<dbReference type="EMBL" id="MCGO01000045">
    <property type="protein sequence ID" value="ORY38236.1"/>
    <property type="molecule type" value="Genomic_DNA"/>
</dbReference>
<dbReference type="Pfam" id="PF01494">
    <property type="entry name" value="FAD_binding_3"/>
    <property type="match status" value="1"/>
</dbReference>
<evidence type="ECO:0000259" key="7">
    <source>
        <dbReference type="Pfam" id="PF01494"/>
    </source>
</evidence>
<dbReference type="PANTHER" id="PTHR13789">
    <property type="entry name" value="MONOOXYGENASE"/>
    <property type="match status" value="1"/>
</dbReference>
<keyword evidence="6" id="KW-0732">Signal</keyword>
<comment type="caution">
    <text evidence="8">The sequence shown here is derived from an EMBL/GenBank/DDBJ whole genome shotgun (WGS) entry which is preliminary data.</text>
</comment>
<evidence type="ECO:0000256" key="6">
    <source>
        <dbReference type="SAM" id="SignalP"/>
    </source>
</evidence>
<keyword evidence="5" id="KW-0503">Monooxygenase</keyword>
<dbReference type="GO" id="GO:0004497">
    <property type="term" value="F:monooxygenase activity"/>
    <property type="evidence" value="ECO:0007669"/>
    <property type="project" value="UniProtKB-KW"/>
</dbReference>
<dbReference type="InterPro" id="IPR050493">
    <property type="entry name" value="FAD-dep_Monooxygenase_BioMet"/>
</dbReference>
<evidence type="ECO:0000256" key="5">
    <source>
        <dbReference type="ARBA" id="ARBA00023033"/>
    </source>
</evidence>
<dbReference type="GO" id="GO:0071949">
    <property type="term" value="F:FAD binding"/>
    <property type="evidence" value="ECO:0007669"/>
    <property type="project" value="InterPro"/>
</dbReference>
<evidence type="ECO:0000256" key="2">
    <source>
        <dbReference type="ARBA" id="ARBA00022630"/>
    </source>
</evidence>
<protein>
    <submittedName>
        <fullName evidence="8">FAD/NAD(P)-binding domain-containing protein</fullName>
    </submittedName>
</protein>
<evidence type="ECO:0000313" key="8">
    <source>
        <dbReference type="EMBL" id="ORY38236.1"/>
    </source>
</evidence>